<evidence type="ECO:0000313" key="1">
    <source>
        <dbReference type="EMBL" id="VDK44825.1"/>
    </source>
</evidence>
<sequence length="76" mass="8608">MPKYNVFCPPSPKSRDVALLATESHSTLKNTYPDLYCWVLSLSGAEEIDADLRQPPHVEKPRHGSPQRTCLEMLIK</sequence>
<dbReference type="Proteomes" id="UP000282613">
    <property type="component" value="Unassembled WGS sequence"/>
</dbReference>
<evidence type="ECO:0000313" key="2">
    <source>
        <dbReference type="Proteomes" id="UP000282613"/>
    </source>
</evidence>
<dbReference type="EMBL" id="UYRS01019346">
    <property type="protein sequence ID" value="VDK44825.1"/>
    <property type="molecule type" value="Genomic_DNA"/>
</dbReference>
<keyword evidence="2" id="KW-1185">Reference proteome</keyword>
<accession>A0A0R3WFN4</accession>
<gene>
    <name evidence="1" type="ORF">TASK_LOCUS9678</name>
</gene>
<dbReference type="WBParaSite" id="TASK_0000967701-mRNA-1">
    <property type="protein sequence ID" value="TASK_0000967701-mRNA-1"/>
    <property type="gene ID" value="TASK_0000967701"/>
</dbReference>
<reference evidence="1 2" key="2">
    <citation type="submission" date="2018-11" db="EMBL/GenBank/DDBJ databases">
        <authorList>
            <consortium name="Pathogen Informatics"/>
        </authorList>
    </citation>
    <scope>NUCLEOTIDE SEQUENCE [LARGE SCALE GENOMIC DNA]</scope>
</reference>
<name>A0A0R3WFN4_TAEAS</name>
<protein>
    <submittedName>
        <fullName evidence="1 3">Uncharacterized protein</fullName>
    </submittedName>
</protein>
<organism evidence="3">
    <name type="scientific">Taenia asiatica</name>
    <name type="common">Asian tapeworm</name>
    <dbReference type="NCBI Taxonomy" id="60517"/>
    <lineage>
        <taxon>Eukaryota</taxon>
        <taxon>Metazoa</taxon>
        <taxon>Spiralia</taxon>
        <taxon>Lophotrochozoa</taxon>
        <taxon>Platyhelminthes</taxon>
        <taxon>Cestoda</taxon>
        <taxon>Eucestoda</taxon>
        <taxon>Cyclophyllidea</taxon>
        <taxon>Taeniidae</taxon>
        <taxon>Taenia</taxon>
    </lineage>
</organism>
<reference evidence="3" key="1">
    <citation type="submission" date="2017-02" db="UniProtKB">
        <authorList>
            <consortium name="WormBaseParasite"/>
        </authorList>
    </citation>
    <scope>IDENTIFICATION</scope>
</reference>
<dbReference type="AlphaFoldDB" id="A0A0R3WFN4"/>
<evidence type="ECO:0000313" key="3">
    <source>
        <dbReference type="WBParaSite" id="TASK_0000967701-mRNA-1"/>
    </source>
</evidence>
<proteinExistence type="predicted"/>